<feature type="compositionally biased region" description="Polar residues" evidence="3">
    <location>
        <begin position="714"/>
        <end position="732"/>
    </location>
</feature>
<dbReference type="SMART" id="SM00238">
    <property type="entry name" value="BIR"/>
    <property type="match status" value="2"/>
</dbReference>
<feature type="compositionally biased region" description="Basic and acidic residues" evidence="3">
    <location>
        <begin position="473"/>
        <end position="483"/>
    </location>
</feature>
<evidence type="ECO:0000256" key="1">
    <source>
        <dbReference type="ARBA" id="ARBA00022723"/>
    </source>
</evidence>
<dbReference type="InterPro" id="IPR001370">
    <property type="entry name" value="BIR_rpt"/>
</dbReference>
<feature type="compositionally biased region" description="Low complexity" evidence="3">
    <location>
        <begin position="280"/>
        <end position="291"/>
    </location>
</feature>
<dbReference type="PANTHER" id="PTHR46771">
    <property type="entry name" value="DETERIN"/>
    <property type="match status" value="1"/>
</dbReference>
<evidence type="ECO:0000313" key="5">
    <source>
        <dbReference type="EMBL" id="WPB03716.1"/>
    </source>
</evidence>
<feature type="compositionally biased region" description="Basic and acidic residues" evidence="3">
    <location>
        <begin position="629"/>
        <end position="652"/>
    </location>
</feature>
<dbReference type="InterPro" id="IPR051190">
    <property type="entry name" value="Baculoviral_IAP"/>
</dbReference>
<feature type="compositionally biased region" description="Polar residues" evidence="3">
    <location>
        <begin position="233"/>
        <end position="259"/>
    </location>
</feature>
<accession>A0A2G5H9U5</accession>
<feature type="compositionally biased region" description="Basic residues" evidence="3">
    <location>
        <begin position="538"/>
        <end position="557"/>
    </location>
</feature>
<organism evidence="4 6">
    <name type="scientific">Cercospora beticola</name>
    <name type="common">Sugarbeet leaf spot fungus</name>
    <dbReference type="NCBI Taxonomy" id="122368"/>
    <lineage>
        <taxon>Eukaryota</taxon>
        <taxon>Fungi</taxon>
        <taxon>Dikarya</taxon>
        <taxon>Ascomycota</taxon>
        <taxon>Pezizomycotina</taxon>
        <taxon>Dothideomycetes</taxon>
        <taxon>Dothideomycetidae</taxon>
        <taxon>Mycosphaerellales</taxon>
        <taxon>Mycosphaerellaceae</taxon>
        <taxon>Cercospora</taxon>
    </lineage>
</organism>
<name>A0A2G5H9U5_CERBT</name>
<feature type="compositionally biased region" description="Polar residues" evidence="3">
    <location>
        <begin position="338"/>
        <end position="359"/>
    </location>
</feature>
<feature type="compositionally biased region" description="Acidic residues" evidence="3">
    <location>
        <begin position="422"/>
        <end position="436"/>
    </location>
</feature>
<dbReference type="Pfam" id="PF00653">
    <property type="entry name" value="BIR"/>
    <property type="match status" value="2"/>
</dbReference>
<dbReference type="Proteomes" id="UP000230605">
    <property type="component" value="Chromosome 5"/>
</dbReference>
<dbReference type="Proteomes" id="UP001302367">
    <property type="component" value="Chromosome 5"/>
</dbReference>
<gene>
    <name evidence="4" type="ORF">CB0940_07747</name>
    <name evidence="5" type="ORF">RHO25_008360</name>
</gene>
<evidence type="ECO:0000313" key="6">
    <source>
        <dbReference type="Proteomes" id="UP000230605"/>
    </source>
</evidence>
<dbReference type="CDD" id="cd00022">
    <property type="entry name" value="BIR"/>
    <property type="match status" value="2"/>
</dbReference>
<proteinExistence type="predicted"/>
<evidence type="ECO:0000256" key="3">
    <source>
        <dbReference type="SAM" id="MobiDB-lite"/>
    </source>
</evidence>
<feature type="region of interest" description="Disordered" evidence="3">
    <location>
        <begin position="220"/>
        <end position="732"/>
    </location>
</feature>
<dbReference type="EMBL" id="CP134188">
    <property type="protein sequence ID" value="WPB03716.1"/>
    <property type="molecule type" value="Genomic_DNA"/>
</dbReference>
<keyword evidence="1" id="KW-0479">Metal-binding</keyword>
<dbReference type="EMBL" id="LKMD01000108">
    <property type="protein sequence ID" value="PIA89304.1"/>
    <property type="molecule type" value="Genomic_DNA"/>
</dbReference>
<reference evidence="4 6" key="1">
    <citation type="submission" date="2015-10" db="EMBL/GenBank/DDBJ databases">
        <title>The cercosporin biosynthetic gene cluster was horizontally transferred to several fungal lineages and shown to be expanded in Cercospora beticola based on microsynteny with recipient genomes.</title>
        <authorList>
            <person name="De Jonge R."/>
            <person name="Ebert M.K."/>
            <person name="Suttle J.C."/>
            <person name="Jurick Ii W.M."/>
            <person name="Secor G.A."/>
            <person name="Thomma B.P."/>
            <person name="Van De Peer Y."/>
            <person name="Bolton M.D."/>
        </authorList>
    </citation>
    <scope>NUCLEOTIDE SEQUENCE [LARGE SCALE GENOMIC DNA]</scope>
    <source>
        <strain evidence="4 6">09-40</strain>
    </source>
</reference>
<dbReference type="PROSITE" id="PS50143">
    <property type="entry name" value="BIR_REPEAT_2"/>
    <property type="match status" value="2"/>
</dbReference>
<dbReference type="PANTHER" id="PTHR46771:SF5">
    <property type="entry name" value="DETERIN"/>
    <property type="match status" value="1"/>
</dbReference>
<feature type="compositionally biased region" description="Polar residues" evidence="3">
    <location>
        <begin position="671"/>
        <end position="690"/>
    </location>
</feature>
<feature type="compositionally biased region" description="Acidic residues" evidence="3">
    <location>
        <begin position="574"/>
        <end position="593"/>
    </location>
</feature>
<feature type="compositionally biased region" description="Low complexity" evidence="3">
    <location>
        <begin position="492"/>
        <end position="505"/>
    </location>
</feature>
<dbReference type="GO" id="GO:0046872">
    <property type="term" value="F:metal ion binding"/>
    <property type="evidence" value="ECO:0007669"/>
    <property type="project" value="UniProtKB-KW"/>
</dbReference>
<keyword evidence="2" id="KW-0862">Zinc</keyword>
<dbReference type="SUPFAM" id="SSF57924">
    <property type="entry name" value="Inhibitor of apoptosis (IAP) repeat"/>
    <property type="match status" value="2"/>
</dbReference>
<evidence type="ECO:0000313" key="4">
    <source>
        <dbReference type="EMBL" id="PIA89304.1"/>
    </source>
</evidence>
<keyword evidence="7" id="KW-1185">Reference proteome</keyword>
<dbReference type="OrthoDB" id="2196114at2759"/>
<evidence type="ECO:0000313" key="7">
    <source>
        <dbReference type="Proteomes" id="UP001302367"/>
    </source>
</evidence>
<feature type="compositionally biased region" description="Low complexity" evidence="3">
    <location>
        <begin position="558"/>
        <end position="573"/>
    </location>
</feature>
<evidence type="ECO:0000256" key="2">
    <source>
        <dbReference type="ARBA" id="ARBA00022833"/>
    </source>
</evidence>
<feature type="compositionally biased region" description="Basic and acidic residues" evidence="3">
    <location>
        <begin position="314"/>
        <end position="326"/>
    </location>
</feature>
<dbReference type="Gene3D" id="1.10.1170.10">
    <property type="entry name" value="Inhibitor Of Apoptosis Protein (2mihbC-IAP-1), Chain A"/>
    <property type="match status" value="2"/>
</dbReference>
<reference evidence="5 7" key="2">
    <citation type="submission" date="2023-09" db="EMBL/GenBank/DDBJ databases">
        <title>Complete-Gapless Cercospora beticola genome.</title>
        <authorList>
            <person name="Wyatt N.A."/>
            <person name="Spanner R.E."/>
            <person name="Bolton M.D."/>
        </authorList>
    </citation>
    <scope>NUCLEOTIDE SEQUENCE [LARGE SCALE GENOMIC DNA]</scope>
    <source>
        <strain evidence="5">Cb09-40</strain>
    </source>
</reference>
<protein>
    <submittedName>
        <fullName evidence="4">Protein bir1</fullName>
    </submittedName>
</protein>
<feature type="compositionally biased region" description="Basic and acidic residues" evidence="3">
    <location>
        <begin position="454"/>
        <end position="463"/>
    </location>
</feature>
<dbReference type="AlphaFoldDB" id="A0A2G5H9U5"/>
<sequence>MAMAPVSSDTSSFVGRLATFEQPQQLTKRRASCNTTKRKAGNTVEWPHAHPSKEALARAGFFYRPASDSDDNVQCFHCSVKLDGWEETDDPISEHLAHSNYCAWATAISVTRDEDSTQTAETRDPMGEELYTARKQTFTTGEGWPHESKKGWKCKVAKLVEAGWCWDPSPDGDEPDGVTCFYCNLSLDGWEPKDDPFVEHKRREPQCPFFALVEHYHGTAEPMKKTKAKGKSRGSTASKASRVSTQSAMTAASDAQSLRDSLGDIPPNSSLAQVDDSIMTAGTTASTATTTKGKKKTTKAKAPAKGGRGKKKAAKEEEAVELHDLDLEQGQLPAEELATSQPTTKPRGTGRASKQTVVDSSVIEVSSLDAVPTKKATRAKKPKVQPQAEPAVEQEPDEVPQTPDADAIEKARLREVSAQLQEELDQSVDNFGEDLDQSTPIVPEHPKPKRGTKRMSDGMRKQQDSSSLLDMDPPSKPEPEPKAKRGRKAKQASTASTEATVETGTDATDVLVTEDRIELDLPAASQDAEADDENSQPIKKKATAKKSKAKPKGKKGSSVRSSKTSAVTSGPENTELEAEPEEDLARDELEIEQELERIATEQASQGALAIQAEQELVNEYEPSPSQGRRSKDNAEMQQLRDEVAAEAEKAFSPDRVSLLRQSSRMPGGFTPSPSGSDKENVPSSVAQPLTAQKAPQLFLSPSKTTRIPLAPGTPNRSPLKTKNVSPSKQVSGLQSSVPWTAVDLDMVFLPSPQPSPGRVGEQLVAAAGALTSPEKKMSVEEWVRYRAQQGEVELKRKCERMVETFEKQGMRAMESLQGINIVG</sequence>